<feature type="compositionally biased region" description="Basic and acidic residues" evidence="1">
    <location>
        <begin position="55"/>
        <end position="75"/>
    </location>
</feature>
<protein>
    <submittedName>
        <fullName evidence="2">Cell division protein FtsB</fullName>
    </submittedName>
</protein>
<dbReference type="EMBL" id="JAAATY010000016">
    <property type="protein sequence ID" value="NRN67862.1"/>
    <property type="molecule type" value="Genomic_DNA"/>
</dbReference>
<comment type="caution">
    <text evidence="2">The sequence shown here is derived from an EMBL/GenBank/DDBJ whole genome shotgun (WGS) entry which is preliminary data.</text>
</comment>
<feature type="compositionally biased region" description="Basic and acidic residues" evidence="1">
    <location>
        <begin position="30"/>
        <end position="48"/>
    </location>
</feature>
<evidence type="ECO:0000313" key="2">
    <source>
        <dbReference type="EMBL" id="NRN67862.1"/>
    </source>
</evidence>
<proteinExistence type="predicted"/>
<name>A0ABX2FAF1_9PSEU</name>
<evidence type="ECO:0000256" key="1">
    <source>
        <dbReference type="SAM" id="MobiDB-lite"/>
    </source>
</evidence>
<feature type="region of interest" description="Disordered" evidence="1">
    <location>
        <begin position="176"/>
        <end position="213"/>
    </location>
</feature>
<keyword evidence="2" id="KW-0131">Cell cycle</keyword>
<gene>
    <name evidence="2" type="ORF">GC106_51030</name>
</gene>
<feature type="region of interest" description="Disordered" evidence="1">
    <location>
        <begin position="1"/>
        <end position="96"/>
    </location>
</feature>
<dbReference type="Pfam" id="PF04977">
    <property type="entry name" value="DivIC"/>
    <property type="match status" value="1"/>
</dbReference>
<dbReference type="InterPro" id="IPR007060">
    <property type="entry name" value="FtsL/DivIC"/>
</dbReference>
<feature type="compositionally biased region" description="Basic residues" evidence="1">
    <location>
        <begin position="76"/>
        <end position="86"/>
    </location>
</feature>
<keyword evidence="3" id="KW-1185">Reference proteome</keyword>
<reference evidence="2 3" key="1">
    <citation type="submission" date="2020-01" db="EMBL/GenBank/DDBJ databases">
        <title>Kibdelosporangium persica a novel Actinomycetes from a hot desert in Iran.</title>
        <authorList>
            <person name="Safaei N."/>
            <person name="Zaburannyi N."/>
            <person name="Mueller R."/>
            <person name="Wink J."/>
        </authorList>
    </citation>
    <scope>NUCLEOTIDE SEQUENCE [LARGE SCALE GENOMIC DNA]</scope>
    <source>
        <strain evidence="2 3">4NS15</strain>
    </source>
</reference>
<evidence type="ECO:0000313" key="3">
    <source>
        <dbReference type="Proteomes" id="UP000763557"/>
    </source>
</evidence>
<accession>A0ABX2FAF1</accession>
<keyword evidence="2" id="KW-0132">Cell division</keyword>
<dbReference type="GO" id="GO:0051301">
    <property type="term" value="P:cell division"/>
    <property type="evidence" value="ECO:0007669"/>
    <property type="project" value="UniProtKB-KW"/>
</dbReference>
<dbReference type="RefSeq" id="WP_173136272.1">
    <property type="nucleotide sequence ID" value="NZ_CBCSGW010000054.1"/>
</dbReference>
<organism evidence="2 3">
    <name type="scientific">Kibdelosporangium persicum</name>
    <dbReference type="NCBI Taxonomy" id="2698649"/>
    <lineage>
        <taxon>Bacteria</taxon>
        <taxon>Bacillati</taxon>
        <taxon>Actinomycetota</taxon>
        <taxon>Actinomycetes</taxon>
        <taxon>Pseudonocardiales</taxon>
        <taxon>Pseudonocardiaceae</taxon>
        <taxon>Kibdelosporangium</taxon>
    </lineage>
</organism>
<dbReference type="Proteomes" id="UP000763557">
    <property type="component" value="Unassembled WGS sequence"/>
</dbReference>
<sequence length="213" mass="23715">MADEPGEGPQRPERSASRRGRFTRGFARSAKPDKSGTPDKPDGAERPGRRARPGRRSDAADKPETTPRTRPETPRRRPVAKPRSRFAKNLMGQTTTRRAAVVATVVCALALSIAVPLRTYLSQRDEVATQERRQAELRAQVDQLEQRKAQLSDPAQIQAEARRRLRYVMPGETPYMVQLPGDVGTQSGEPPAAPAGPQEPWFQSLWDSIKESR</sequence>